<dbReference type="CDD" id="cd14791">
    <property type="entry name" value="GH36"/>
    <property type="match status" value="1"/>
</dbReference>
<dbReference type="PANTHER" id="PTHR43053">
    <property type="entry name" value="GLYCOSIDASE FAMILY 31"/>
    <property type="match status" value="1"/>
</dbReference>
<dbReference type="Gene3D" id="3.20.20.70">
    <property type="entry name" value="Aldolase class I"/>
    <property type="match status" value="1"/>
</dbReference>
<proteinExistence type="predicted"/>
<dbReference type="EMBL" id="JYJA01000026">
    <property type="protein sequence ID" value="KJL44454.1"/>
    <property type="molecule type" value="Genomic_DNA"/>
</dbReference>
<dbReference type="Proteomes" id="UP000034098">
    <property type="component" value="Unassembled WGS sequence"/>
</dbReference>
<evidence type="ECO:0000256" key="2">
    <source>
        <dbReference type="ARBA" id="ARBA00023295"/>
    </source>
</evidence>
<protein>
    <submittedName>
        <fullName evidence="3">Alpha-galactosidase</fullName>
        <ecNumber evidence="3">3.2.1.22</ecNumber>
    </submittedName>
</protein>
<comment type="caution">
    <text evidence="3">The sequence shown here is derived from an EMBL/GenBank/DDBJ whole genome shotgun (WGS) entry which is preliminary data.</text>
</comment>
<dbReference type="EC" id="3.2.1.22" evidence="3"/>
<dbReference type="Pfam" id="PF02065">
    <property type="entry name" value="Melibiase"/>
    <property type="match status" value="1"/>
</dbReference>
<dbReference type="RefSeq" id="WP_245619506.1">
    <property type="nucleotide sequence ID" value="NZ_JYJA01000026.1"/>
</dbReference>
<reference evidence="3 4" key="1">
    <citation type="submission" date="2015-02" db="EMBL/GenBank/DDBJ databases">
        <title>Draft genome sequences of ten Microbacterium spp. with emphasis on heavy metal contaminated environments.</title>
        <authorList>
            <person name="Corretto E."/>
        </authorList>
    </citation>
    <scope>NUCLEOTIDE SEQUENCE [LARGE SCALE GENOMIC DNA]</scope>
    <source>
        <strain evidence="3 4">DSM 8608</strain>
    </source>
</reference>
<dbReference type="AlphaFoldDB" id="A0A0M2HJE1"/>
<organism evidence="3 4">
    <name type="scientific">Microbacterium trichothecenolyticum</name>
    <name type="common">Aureobacterium trichothecenolyticum</name>
    <dbReference type="NCBI Taxonomy" id="69370"/>
    <lineage>
        <taxon>Bacteria</taxon>
        <taxon>Bacillati</taxon>
        <taxon>Actinomycetota</taxon>
        <taxon>Actinomycetes</taxon>
        <taxon>Micrococcales</taxon>
        <taxon>Microbacteriaceae</taxon>
        <taxon>Microbacterium</taxon>
    </lineage>
</organism>
<dbReference type="InterPro" id="IPR038417">
    <property type="entry name" value="Alpga-gal_N_sf"/>
</dbReference>
<dbReference type="InterPro" id="IPR013785">
    <property type="entry name" value="Aldolase_TIM"/>
</dbReference>
<dbReference type="GO" id="GO:0004557">
    <property type="term" value="F:alpha-galactosidase activity"/>
    <property type="evidence" value="ECO:0007669"/>
    <property type="project" value="UniProtKB-EC"/>
</dbReference>
<accession>A0A0M2HJE1</accession>
<keyword evidence="4" id="KW-1185">Reference proteome</keyword>
<dbReference type="InterPro" id="IPR002252">
    <property type="entry name" value="Glyco_hydro_36"/>
</dbReference>
<evidence type="ECO:0000256" key="1">
    <source>
        <dbReference type="ARBA" id="ARBA00022801"/>
    </source>
</evidence>
<dbReference type="SUPFAM" id="SSF51445">
    <property type="entry name" value="(Trans)glycosidases"/>
    <property type="match status" value="1"/>
</dbReference>
<dbReference type="InterPro" id="IPR017853">
    <property type="entry name" value="GH"/>
</dbReference>
<dbReference type="PANTHER" id="PTHR43053:SF3">
    <property type="entry name" value="ALPHA-GALACTOSIDASE C-RELATED"/>
    <property type="match status" value="1"/>
</dbReference>
<keyword evidence="2 3" id="KW-0326">Glycosidase</keyword>
<dbReference type="Gene3D" id="2.70.98.60">
    <property type="entry name" value="alpha-galactosidase from lactobacil brevis"/>
    <property type="match status" value="1"/>
</dbReference>
<dbReference type="GO" id="GO:0016052">
    <property type="term" value="P:carbohydrate catabolic process"/>
    <property type="evidence" value="ECO:0007669"/>
    <property type="project" value="InterPro"/>
</dbReference>
<keyword evidence="1 3" id="KW-0378">Hydrolase</keyword>
<evidence type="ECO:0000313" key="4">
    <source>
        <dbReference type="Proteomes" id="UP000034098"/>
    </source>
</evidence>
<dbReference type="InterPro" id="IPR050985">
    <property type="entry name" value="Alpha-glycosidase_related"/>
</dbReference>
<dbReference type="PATRIC" id="fig|69370.6.peg.873"/>
<evidence type="ECO:0000313" key="3">
    <source>
        <dbReference type="EMBL" id="KJL44454.1"/>
    </source>
</evidence>
<name>A0A0M2HJE1_MICTR</name>
<gene>
    <name evidence="3" type="primary">rafA_1</name>
    <name evidence="3" type="ORF">RS82_00848</name>
</gene>
<sequence>MTEAASSTIAATLTANRESAPTDFRAQVGAFELRWSADAPASLSVPTSTHAGRPGVGLVQVFTAVEQRARTSQAYWRSALGERLRVQGSDVTTDAEASRAVLVQTDAVSGIEVRTTVTAPVGTRAVHVEHDVRNAGRDTVLLTAVSSATIGFGRSQDDLDDVVWGTAASEWLAENRWGETSLRTLLPDISLSLHGQDARGHAAITSHGAWSSGEHVPCGYLTRGDGEALAWQIETSAGWHADLSQTREGGVLSLLGPTDLEHQFAHELLPGETFTVVPVAITASPSARDGAIAELTRYRRWLRGPARDQALPVVYNDFMNTLMGQPTTEQLLPLIRRAADAGVEVFCIDAGWFADPAIGDWWSTVGEWREASARFAEGGLRRVIDEIRALGMEAGLWLEPEVVGIDSPAAAQLPDEAFFQRFGRRVQEDRRYHLDFRHPAARGHLDATVDHLVAEYGISYLKLDYNINPGAGTDHHATTAADGLLAHTRAFRDWLERVQQRHTSLRLENCSSGAMRADYALLAVTHLQSTSDQQDFRLYPPVAASAPVSILPEQCGNWAYPARAMSDEETVFTLVSGLSGRLYLSGFLDELRPAQRARIAEAVALHKGLREHLADAVPFWPLGLPAWDAVTVCLGLHTTDGDLLFVWDRDAAPAAFELPGVHGEVEVLFPAADSVDRREWRLQSAEGGLSLATPAGLGARVLRVRRG</sequence>